<keyword evidence="4" id="KW-0963">Cytoplasm</keyword>
<dbReference type="PANTHER" id="PTHR13034:SF2">
    <property type="entry name" value="DYNACTIN SUBUNIT 4"/>
    <property type="match status" value="1"/>
</dbReference>
<evidence type="ECO:0000313" key="15">
    <source>
        <dbReference type="Proteomes" id="UP000769528"/>
    </source>
</evidence>
<dbReference type="GO" id="GO:0005869">
    <property type="term" value="C:dynactin complex"/>
    <property type="evidence" value="ECO:0007669"/>
    <property type="project" value="InterPro"/>
</dbReference>
<evidence type="ECO:0000256" key="8">
    <source>
        <dbReference type="ARBA" id="ARBA00022990"/>
    </source>
</evidence>
<keyword evidence="9" id="KW-0175">Coiled coil</keyword>
<proteinExistence type="inferred from homology"/>
<evidence type="ECO:0000256" key="5">
    <source>
        <dbReference type="ARBA" id="ARBA00022499"/>
    </source>
</evidence>
<evidence type="ECO:0000256" key="6">
    <source>
        <dbReference type="ARBA" id="ARBA00022553"/>
    </source>
</evidence>
<dbReference type="OrthoDB" id="283815at2759"/>
<comment type="similarity">
    <text evidence="11">Belongs to the dynactin subunit 4 family.</text>
</comment>
<keyword evidence="5" id="KW-1017">Isopeptide bond</keyword>
<keyword evidence="10" id="KW-0206">Cytoskeleton</keyword>
<evidence type="ECO:0000256" key="1">
    <source>
        <dbReference type="ARBA" id="ARBA00004300"/>
    </source>
</evidence>
<evidence type="ECO:0000256" key="12">
    <source>
        <dbReference type="ARBA" id="ARBA00034864"/>
    </source>
</evidence>
<dbReference type="Proteomes" id="UP000769528">
    <property type="component" value="Unassembled WGS sequence"/>
</dbReference>
<protein>
    <recommendedName>
        <fullName evidence="12">Dynactin subunit 4</fullName>
    </recommendedName>
</protein>
<reference evidence="14" key="2">
    <citation type="submission" date="2021-01" db="EMBL/GenBank/DDBJ databases">
        <authorList>
            <person name="Schikora-Tamarit M.A."/>
        </authorList>
    </citation>
    <scope>NUCLEOTIDE SEQUENCE</scope>
    <source>
        <strain evidence="14">CBS6341</strain>
    </source>
</reference>
<sequence>MNSNIIPTISVFCPCTEPLDSIADPPSTLSSKYTLHPLYSLNFCSECNQIKCRRCIEQEIVSKFCGQCMQEMKMEYTSCSRNCVNCPICESLLKISVEKQNEEEQKKLLCYNFKCNQCQWEYRLNHEGKSRISLNKIIKLQTQQNDLDFKFFADLSKFYISQKKNNQQFNNHNDYNDEYKLYYKEYTLQNLDQNIKFEEFLESKIVKPLDLNKDKDQLQIRINSTHENSKLLPIANKLSTKYSKRCKSCRSTIMKPDSVINSTKFYRLGNAIDYLPTVKFFERDNNQQMLLFKNPLNKSIDIKLSFEKSNEISTLSNFTIPGKNLEDKSIKSLVKQLSTVELTSNTRTSRIELMNRKPLNSINNNHEKNGLDQDQDLSILELGNGFILIPLKINNHEAKRFSFFISMKAKDFEFGYWSVLCI</sequence>
<organism evidence="14 15">
    <name type="scientific">Wickerhamomyces mucosus</name>
    <dbReference type="NCBI Taxonomy" id="1378264"/>
    <lineage>
        <taxon>Eukaryota</taxon>
        <taxon>Fungi</taxon>
        <taxon>Dikarya</taxon>
        <taxon>Ascomycota</taxon>
        <taxon>Saccharomycotina</taxon>
        <taxon>Saccharomycetes</taxon>
        <taxon>Phaffomycetales</taxon>
        <taxon>Wickerhamomycetaceae</taxon>
        <taxon>Wickerhamomyces</taxon>
    </lineage>
</organism>
<evidence type="ECO:0000313" key="14">
    <source>
        <dbReference type="EMBL" id="KAH3680494.1"/>
    </source>
</evidence>
<evidence type="ECO:0000256" key="7">
    <source>
        <dbReference type="ARBA" id="ARBA00022843"/>
    </source>
</evidence>
<accession>A0A9P8TIX4</accession>
<evidence type="ECO:0000256" key="3">
    <source>
        <dbReference type="ARBA" id="ARBA00004657"/>
    </source>
</evidence>
<keyword evidence="15" id="KW-1185">Reference proteome</keyword>
<dbReference type="PANTHER" id="PTHR13034">
    <property type="entry name" value="DYNACTIN P62 SUBUNIT"/>
    <property type="match status" value="1"/>
</dbReference>
<evidence type="ECO:0000256" key="9">
    <source>
        <dbReference type="ARBA" id="ARBA00023054"/>
    </source>
</evidence>
<keyword evidence="6" id="KW-0597">Phosphoprotein</keyword>
<dbReference type="GO" id="GO:0001725">
    <property type="term" value="C:stress fiber"/>
    <property type="evidence" value="ECO:0007669"/>
    <property type="project" value="UniProtKB-SubCell"/>
</dbReference>
<comment type="caution">
    <text evidence="14">The sequence shown here is derived from an EMBL/GenBank/DDBJ whole genome shotgun (WGS) entry which is preliminary data.</text>
</comment>
<evidence type="ECO:0000256" key="4">
    <source>
        <dbReference type="ARBA" id="ARBA00022490"/>
    </source>
</evidence>
<comment type="subcellular location">
    <subcellularLocation>
        <location evidence="1">Cytoplasm</location>
        <location evidence="1">Cytoskeleton</location>
        <location evidence="1">Microtubule organizing center</location>
        <location evidence="1">Centrosome</location>
    </subcellularLocation>
    <subcellularLocation>
        <location evidence="2">Cytoplasm</location>
        <location evidence="2">Cytoskeleton</location>
        <location evidence="2">Stress fiber</location>
    </subcellularLocation>
    <subcellularLocation>
        <location evidence="3">Cytoplasm</location>
        <location evidence="3">Myofibril</location>
    </subcellularLocation>
</comment>
<keyword evidence="7" id="KW-0832">Ubl conjugation</keyword>
<evidence type="ECO:0000256" key="11">
    <source>
        <dbReference type="ARBA" id="ARBA00034776"/>
    </source>
</evidence>
<evidence type="ECO:0000256" key="2">
    <source>
        <dbReference type="ARBA" id="ARBA00004529"/>
    </source>
</evidence>
<comment type="subunit">
    <text evidence="13">Subunit of dynactin, a multiprotein complex part of a tripartite complex with dynein and a adapter, such as BICDL1, BICD2 or HOOK3. The dynactin complex is built around ACTR1A/ACTB filament and consists of an actin-related filament composed of a shoulder domain, a pointed end and a barbed end. Its length is defined by its flexible shoulder domain. The soulder is composed of 2 DCTN1 subunits, 4 DCTN2 and 2 DCTN3. The 4 DCNT2 (via N-terminus) bind the ACTR1A filament and act as molecular rulers to determine the length. The pointed end is important for binding dynein-dynactin cargo adapters. Consists of 4 subunits: ACTR10, DCNT4, DCTN5 and DCTN6. The barbed end is composed of a CAPZA1:CAPZB heterodimers, which binds ACTR1A/ACTB filament and dynactin and stabilizes dynactin. Interacts with ATP7B, but not ATP7A, in a copper-dependent manner. Interacts with ANK2; this interaction is required for localization at costameres. Interacts with N4BP2L1.</text>
</comment>
<name>A0A9P8TIX4_9ASCO</name>
<dbReference type="InterPro" id="IPR008603">
    <property type="entry name" value="DCTN4"/>
</dbReference>
<keyword evidence="8" id="KW-0007">Acetylation</keyword>
<dbReference type="Pfam" id="PF05502">
    <property type="entry name" value="Dynactin_p62"/>
    <property type="match status" value="2"/>
</dbReference>
<evidence type="ECO:0000256" key="10">
    <source>
        <dbReference type="ARBA" id="ARBA00023212"/>
    </source>
</evidence>
<evidence type="ECO:0000256" key="13">
    <source>
        <dbReference type="ARBA" id="ARBA00093507"/>
    </source>
</evidence>
<dbReference type="EMBL" id="JAEUBF010000103">
    <property type="protein sequence ID" value="KAH3680494.1"/>
    <property type="molecule type" value="Genomic_DNA"/>
</dbReference>
<gene>
    <name evidence="14" type="ORF">WICMUC_000282</name>
</gene>
<reference evidence="14" key="1">
    <citation type="journal article" date="2021" name="Open Biol.">
        <title>Shared evolutionary footprints suggest mitochondrial oxidative damage underlies multiple complex I losses in fungi.</title>
        <authorList>
            <person name="Schikora-Tamarit M.A."/>
            <person name="Marcet-Houben M."/>
            <person name="Nosek J."/>
            <person name="Gabaldon T."/>
        </authorList>
    </citation>
    <scope>NUCLEOTIDE SEQUENCE</scope>
    <source>
        <strain evidence="14">CBS6341</strain>
    </source>
</reference>
<dbReference type="AlphaFoldDB" id="A0A9P8TIX4"/>